<evidence type="ECO:0000313" key="1">
    <source>
        <dbReference type="EMBL" id="KAJ8718185.1"/>
    </source>
</evidence>
<name>A0AAD8DSR5_MYTSE</name>
<gene>
    <name evidence="1" type="ORF">PYW07_006115</name>
</gene>
<dbReference type="Proteomes" id="UP001231518">
    <property type="component" value="Chromosome 18"/>
</dbReference>
<accession>A0AAD8DSR5</accession>
<organism evidence="1 2">
    <name type="scientific">Mythimna separata</name>
    <name type="common">Oriental armyworm</name>
    <name type="synonym">Pseudaletia separata</name>
    <dbReference type="NCBI Taxonomy" id="271217"/>
    <lineage>
        <taxon>Eukaryota</taxon>
        <taxon>Metazoa</taxon>
        <taxon>Ecdysozoa</taxon>
        <taxon>Arthropoda</taxon>
        <taxon>Hexapoda</taxon>
        <taxon>Insecta</taxon>
        <taxon>Pterygota</taxon>
        <taxon>Neoptera</taxon>
        <taxon>Endopterygota</taxon>
        <taxon>Lepidoptera</taxon>
        <taxon>Glossata</taxon>
        <taxon>Ditrysia</taxon>
        <taxon>Noctuoidea</taxon>
        <taxon>Noctuidae</taxon>
        <taxon>Noctuinae</taxon>
        <taxon>Hadenini</taxon>
        <taxon>Mythimna</taxon>
    </lineage>
</organism>
<evidence type="ECO:0000313" key="2">
    <source>
        <dbReference type="Proteomes" id="UP001231518"/>
    </source>
</evidence>
<protein>
    <submittedName>
        <fullName evidence="1">Uncharacterized protein</fullName>
    </submittedName>
</protein>
<reference evidence="1" key="1">
    <citation type="submission" date="2023-03" db="EMBL/GenBank/DDBJ databases">
        <title>Chromosome-level genomes of two armyworms, Mythimna separata and Mythimna loreyi, provide insights into the biosynthesis and reception of sex pheromones.</title>
        <authorList>
            <person name="Zhao H."/>
        </authorList>
    </citation>
    <scope>NUCLEOTIDE SEQUENCE</scope>
    <source>
        <strain evidence="1">BeijingLab</strain>
        <tissue evidence="1">Pupa</tissue>
    </source>
</reference>
<comment type="caution">
    <text evidence="1">The sequence shown here is derived from an EMBL/GenBank/DDBJ whole genome shotgun (WGS) entry which is preliminary data.</text>
</comment>
<dbReference type="EMBL" id="JARGEI010000016">
    <property type="protein sequence ID" value="KAJ8718185.1"/>
    <property type="molecule type" value="Genomic_DNA"/>
</dbReference>
<proteinExistence type="predicted"/>
<sequence length="121" mass="14307">MFYTTWIDYVNLKNVFKRVCYLFLLVCSQTSKKGTHYLCLAEYFFPLLLSNKKMSLMAMKIKYTSGCVILLRNQSSIGRPPTRWTDNLARVAGIRWMRDAQDRSLWRRLGEAYVQQWTSFG</sequence>
<keyword evidence="2" id="KW-1185">Reference proteome</keyword>
<dbReference type="AlphaFoldDB" id="A0AAD8DSR5"/>